<accession>E3MF56</accession>
<keyword evidence="2" id="KW-1133">Transmembrane helix</keyword>
<evidence type="ECO:0000256" key="1">
    <source>
        <dbReference type="SAM" id="MobiDB-lite"/>
    </source>
</evidence>
<feature type="compositionally biased region" description="Basic residues" evidence="1">
    <location>
        <begin position="165"/>
        <end position="180"/>
    </location>
</feature>
<evidence type="ECO:0000313" key="4">
    <source>
        <dbReference type="Proteomes" id="UP000008281"/>
    </source>
</evidence>
<dbReference type="Proteomes" id="UP000008281">
    <property type="component" value="Unassembled WGS sequence"/>
</dbReference>
<keyword evidence="2" id="KW-0472">Membrane</keyword>
<dbReference type="eggNOG" id="ENOG502T3I0">
    <property type="taxonomic scope" value="Eukaryota"/>
</dbReference>
<evidence type="ECO:0000256" key="2">
    <source>
        <dbReference type="SAM" id="Phobius"/>
    </source>
</evidence>
<organism evidence="4">
    <name type="scientific">Caenorhabditis remanei</name>
    <name type="common">Caenorhabditis vulgaris</name>
    <dbReference type="NCBI Taxonomy" id="31234"/>
    <lineage>
        <taxon>Eukaryota</taxon>
        <taxon>Metazoa</taxon>
        <taxon>Ecdysozoa</taxon>
        <taxon>Nematoda</taxon>
        <taxon>Chromadorea</taxon>
        <taxon>Rhabditida</taxon>
        <taxon>Rhabditina</taxon>
        <taxon>Rhabditomorpha</taxon>
        <taxon>Rhabditoidea</taxon>
        <taxon>Rhabditidae</taxon>
        <taxon>Peloderinae</taxon>
        <taxon>Caenorhabditis</taxon>
    </lineage>
</organism>
<feature type="region of interest" description="Disordered" evidence="1">
    <location>
        <begin position="119"/>
        <end position="221"/>
    </location>
</feature>
<dbReference type="EMBL" id="DS268440">
    <property type="protein sequence ID" value="EFP00743.1"/>
    <property type="molecule type" value="Genomic_DNA"/>
</dbReference>
<feature type="compositionally biased region" description="Basic residues" evidence="1">
    <location>
        <begin position="201"/>
        <end position="210"/>
    </location>
</feature>
<proteinExistence type="predicted"/>
<reference evidence="3" key="1">
    <citation type="submission" date="2007-07" db="EMBL/GenBank/DDBJ databases">
        <title>PCAP assembly of the Caenorhabditis remanei genome.</title>
        <authorList>
            <consortium name="The Caenorhabditis remanei Sequencing Consortium"/>
            <person name="Wilson R.K."/>
        </authorList>
    </citation>
    <scope>NUCLEOTIDE SEQUENCE [LARGE SCALE GENOMIC DNA]</scope>
    <source>
        <strain evidence="3">PB4641</strain>
    </source>
</reference>
<sequence length="221" mass="23560">MLNSNNLAEYLLKRKATLETECGKSGSNADQCKTYVNNGHALFCTFTTDFPDCPYSGEFQIFSSPTTTTTTTTTAQPTTEAPSFPMGALLGGFAAGALFGFILMLLIRFVCRRKNKKSLDDGLSTAESGTGKKKKKSKKNKKTGTTTGSGDSTAVTDGSTTGISKTKKNKKKKKGKKGKKDSHTTGSFESNRSGTTDNTGKHKKKGKKTKKDSTKTSGTDA</sequence>
<feature type="compositionally biased region" description="Low complexity" evidence="1">
    <location>
        <begin position="143"/>
        <end position="164"/>
    </location>
</feature>
<evidence type="ECO:0000313" key="3">
    <source>
        <dbReference type="EMBL" id="EFP00743.1"/>
    </source>
</evidence>
<dbReference type="AlphaFoldDB" id="E3MF56"/>
<keyword evidence="2" id="KW-0812">Transmembrane</keyword>
<feature type="transmembrane region" description="Helical" evidence="2">
    <location>
        <begin position="86"/>
        <end position="107"/>
    </location>
</feature>
<dbReference type="HOGENOM" id="CLU_1251675_0_0_1"/>
<gene>
    <name evidence="3" type="ORF">CRE_21262</name>
</gene>
<feature type="compositionally biased region" description="Basic residues" evidence="1">
    <location>
        <begin position="131"/>
        <end position="142"/>
    </location>
</feature>
<keyword evidence="4" id="KW-1185">Reference proteome</keyword>
<protein>
    <submittedName>
        <fullName evidence="3">Uncharacterized protein</fullName>
    </submittedName>
</protein>
<name>E3MF56_CAERE</name>